<reference evidence="6" key="2">
    <citation type="submission" date="2017-11" db="EMBL/GenBank/DDBJ databases">
        <title>PacBio sequencing of new strain of the secondary endosymbiont Candidatus Hamiltonella defensa.</title>
        <authorList>
            <person name="Strand M.R."/>
            <person name="Oliver K."/>
        </authorList>
    </citation>
    <scope>NUCLEOTIDE SEQUENCE [LARGE SCALE GENOMIC DNA]</scope>
    <source>
        <strain evidence="6">ZA17</strain>
    </source>
</reference>
<dbReference type="PROSITE" id="PS51257">
    <property type="entry name" value="PROKAR_LIPOPROTEIN"/>
    <property type="match status" value="1"/>
</dbReference>
<evidence type="ECO:0000313" key="5">
    <source>
        <dbReference type="EMBL" id="ATW32988.1"/>
    </source>
</evidence>
<dbReference type="InterPro" id="IPR007428">
    <property type="entry name" value="MlaA"/>
</dbReference>
<dbReference type="Proteomes" id="UP000229055">
    <property type="component" value="Chromosome"/>
</dbReference>
<evidence type="ECO:0000256" key="1">
    <source>
        <dbReference type="ARBA" id="ARBA00010634"/>
    </source>
</evidence>
<evidence type="ECO:0000256" key="2">
    <source>
        <dbReference type="ARBA" id="ARBA00022729"/>
    </source>
</evidence>
<dbReference type="GO" id="GO:0016020">
    <property type="term" value="C:membrane"/>
    <property type="evidence" value="ECO:0007669"/>
    <property type="project" value="InterPro"/>
</dbReference>
<sequence length="274" mass="31022">MKLRLIGWICTSLLLAGCSHSYSSNQSHQKTNQSHQKTNQSHQKSSGQPQSLSGVEKFNRSMFDLNYRILDPHLTRPLAVFWQNYVPQSARNGLSNFLSNLEEPASMVNALLVANPYKAMQYFSRFFLNTFLGMGGLIDIASMAHPQLAKEFPYRFGSVLGRYHAGYGPYFVFPVYGSFTFREDAGQWVDTTYPLLSYLTTWMFAGKWVLQGIETRARLLNSEGLLMNSSDPYSVVEKAYFQRYDFLAHGGILKPEINPNAKAIADDLQNIDSP</sequence>
<dbReference type="PRINTS" id="PR01805">
    <property type="entry name" value="VACJLIPOPROT"/>
</dbReference>
<feature type="chain" id="PRO_5013871317" evidence="4">
    <location>
        <begin position="24"/>
        <end position="274"/>
    </location>
</feature>
<dbReference type="PANTHER" id="PTHR30035:SF3">
    <property type="entry name" value="INTERMEMBRANE PHOSPHOLIPID TRANSPORT SYSTEM LIPOPROTEIN MLAA"/>
    <property type="match status" value="1"/>
</dbReference>
<dbReference type="AlphaFoldDB" id="A0A2D3TB29"/>
<gene>
    <name evidence="5" type="ORF">BJP43_00415</name>
</gene>
<dbReference type="PANTHER" id="PTHR30035">
    <property type="entry name" value="LIPOPROTEIN VACJ-RELATED"/>
    <property type="match status" value="1"/>
</dbReference>
<proteinExistence type="inferred from homology"/>
<dbReference type="Pfam" id="PF04333">
    <property type="entry name" value="MlaA"/>
    <property type="match status" value="1"/>
</dbReference>
<feature type="region of interest" description="Disordered" evidence="3">
    <location>
        <begin position="25"/>
        <end position="53"/>
    </location>
</feature>
<dbReference type="NCBIfam" id="NF011672">
    <property type="entry name" value="PRK15091.1"/>
    <property type="match status" value="1"/>
</dbReference>
<protein>
    <submittedName>
        <fullName evidence="5">ABC transporter permease</fullName>
    </submittedName>
</protein>
<organism evidence="5 6">
    <name type="scientific">Candidatus Williamhamiltonella defendens</name>
    <dbReference type="NCBI Taxonomy" id="138072"/>
    <lineage>
        <taxon>Bacteria</taxon>
        <taxon>Pseudomonadati</taxon>
        <taxon>Pseudomonadota</taxon>
        <taxon>Gammaproteobacteria</taxon>
        <taxon>Enterobacterales</taxon>
        <taxon>Enterobacteriaceae</taxon>
        <taxon>aphid secondary symbionts</taxon>
        <taxon>Candidatus Williamhamiltonella</taxon>
    </lineage>
</organism>
<accession>A0A2D3TB29</accession>
<dbReference type="GO" id="GO:0120010">
    <property type="term" value="P:intermembrane phospholipid transfer"/>
    <property type="evidence" value="ECO:0007669"/>
    <property type="project" value="TreeGrafter"/>
</dbReference>
<evidence type="ECO:0000256" key="3">
    <source>
        <dbReference type="SAM" id="MobiDB-lite"/>
    </source>
</evidence>
<keyword evidence="2 4" id="KW-0732">Signal</keyword>
<evidence type="ECO:0000313" key="6">
    <source>
        <dbReference type="Proteomes" id="UP000229055"/>
    </source>
</evidence>
<feature type="signal peptide" evidence="4">
    <location>
        <begin position="1"/>
        <end position="23"/>
    </location>
</feature>
<dbReference type="EMBL" id="CP017613">
    <property type="protein sequence ID" value="ATW32988.1"/>
    <property type="molecule type" value="Genomic_DNA"/>
</dbReference>
<name>A0A2D3TB29_9ENTR</name>
<evidence type="ECO:0000256" key="4">
    <source>
        <dbReference type="SAM" id="SignalP"/>
    </source>
</evidence>
<dbReference type="RefSeq" id="WP_100095954.1">
    <property type="nucleotide sequence ID" value="NZ_CP017613.1"/>
</dbReference>
<reference evidence="6" key="1">
    <citation type="submission" date="2016-10" db="EMBL/GenBank/DDBJ databases">
        <authorList>
            <person name="Chevignon G."/>
        </authorList>
    </citation>
    <scope>NUCLEOTIDE SEQUENCE [LARGE SCALE GENOMIC DNA]</scope>
    <source>
        <strain evidence="6">ZA17</strain>
    </source>
</reference>
<comment type="similarity">
    <text evidence="1">Belongs to the MlaA family.</text>
</comment>